<evidence type="ECO:0000313" key="11">
    <source>
        <dbReference type="Proteomes" id="UP000266262"/>
    </source>
</evidence>
<keyword evidence="4" id="KW-1134">Transmembrane beta strand</keyword>
<evidence type="ECO:0000313" key="10">
    <source>
        <dbReference type="EMBL" id="RID94993.1"/>
    </source>
</evidence>
<dbReference type="Gene3D" id="1.20.1600.10">
    <property type="entry name" value="Outer membrane efflux proteins (OEP)"/>
    <property type="match status" value="1"/>
</dbReference>
<evidence type="ECO:0000256" key="9">
    <source>
        <dbReference type="SAM" id="SignalP"/>
    </source>
</evidence>
<name>A0ABX9MFD1_9FIRM</name>
<gene>
    <name evidence="10" type="ORF">DX915_05900</name>
</gene>
<dbReference type="Pfam" id="PF02321">
    <property type="entry name" value="OEP"/>
    <property type="match status" value="2"/>
</dbReference>
<keyword evidence="8" id="KW-0175">Coiled coil</keyword>
<dbReference type="InterPro" id="IPR003423">
    <property type="entry name" value="OMP_efflux"/>
</dbReference>
<evidence type="ECO:0000256" key="4">
    <source>
        <dbReference type="ARBA" id="ARBA00022452"/>
    </source>
</evidence>
<evidence type="ECO:0000256" key="5">
    <source>
        <dbReference type="ARBA" id="ARBA00022692"/>
    </source>
</evidence>
<keyword evidence="6" id="KW-0472">Membrane</keyword>
<dbReference type="SUPFAM" id="SSF56954">
    <property type="entry name" value="Outer membrane efflux proteins (OEP)"/>
    <property type="match status" value="1"/>
</dbReference>
<dbReference type="InterPro" id="IPR051906">
    <property type="entry name" value="TolC-like"/>
</dbReference>
<feature type="coiled-coil region" evidence="8">
    <location>
        <begin position="375"/>
        <end position="434"/>
    </location>
</feature>
<dbReference type="InterPro" id="IPR028351">
    <property type="entry name" value="CyaE"/>
</dbReference>
<dbReference type="Proteomes" id="UP000266262">
    <property type="component" value="Unassembled WGS sequence"/>
</dbReference>
<accession>A0ABX9MFD1</accession>
<evidence type="ECO:0000256" key="2">
    <source>
        <dbReference type="ARBA" id="ARBA00007613"/>
    </source>
</evidence>
<dbReference type="RefSeq" id="WP_119056718.1">
    <property type="nucleotide sequence ID" value="NZ_QWKU01000001.1"/>
</dbReference>
<feature type="signal peptide" evidence="9">
    <location>
        <begin position="1"/>
        <end position="25"/>
    </location>
</feature>
<keyword evidence="5" id="KW-0812">Transmembrane</keyword>
<comment type="caution">
    <text evidence="10">The sequence shown here is derived from an EMBL/GenBank/DDBJ whole genome shotgun (WGS) entry which is preliminary data.</text>
</comment>
<feature type="chain" id="PRO_5046602709" evidence="9">
    <location>
        <begin position="26"/>
        <end position="486"/>
    </location>
</feature>
<dbReference type="PANTHER" id="PTHR30026">
    <property type="entry name" value="OUTER MEMBRANE PROTEIN TOLC"/>
    <property type="match status" value="1"/>
</dbReference>
<comment type="similarity">
    <text evidence="2">Belongs to the outer membrane factor (OMF) (TC 1.B.17) family.</text>
</comment>
<reference evidence="10 11" key="1">
    <citation type="submission" date="2018-08" db="EMBL/GenBank/DDBJ databases">
        <title>Draft genome sequence of Dialister pneumosintes KCOM 1685.</title>
        <authorList>
            <person name="Kook J.-K."/>
            <person name="Park S.-N."/>
            <person name="Lim Y.K."/>
        </authorList>
    </citation>
    <scope>NUCLEOTIDE SEQUENCE [LARGE SCALE GENOMIC DNA]</scope>
    <source>
        <strain evidence="10 11">KCOM 1685</strain>
    </source>
</reference>
<keyword evidence="7" id="KW-0998">Cell outer membrane</keyword>
<evidence type="ECO:0000256" key="8">
    <source>
        <dbReference type="SAM" id="Coils"/>
    </source>
</evidence>
<organism evidence="10 11">
    <name type="scientific">Dialister pneumosintes</name>
    <dbReference type="NCBI Taxonomy" id="39950"/>
    <lineage>
        <taxon>Bacteria</taxon>
        <taxon>Bacillati</taxon>
        <taxon>Bacillota</taxon>
        <taxon>Negativicutes</taxon>
        <taxon>Veillonellales</taxon>
        <taxon>Veillonellaceae</taxon>
        <taxon>Dialister</taxon>
    </lineage>
</organism>
<evidence type="ECO:0000256" key="1">
    <source>
        <dbReference type="ARBA" id="ARBA00004442"/>
    </source>
</evidence>
<keyword evidence="11" id="KW-1185">Reference proteome</keyword>
<evidence type="ECO:0000256" key="6">
    <source>
        <dbReference type="ARBA" id="ARBA00023136"/>
    </source>
</evidence>
<keyword evidence="9" id="KW-0732">Signal</keyword>
<comment type="subcellular location">
    <subcellularLocation>
        <location evidence="1">Cell outer membrane</location>
    </subcellularLocation>
</comment>
<evidence type="ECO:0000256" key="3">
    <source>
        <dbReference type="ARBA" id="ARBA00022448"/>
    </source>
</evidence>
<sequence>MNKKMYAILASSIILTVSMGELALAFETDKIPTSTNVQVTNDILKKQEKLPVYNRVLNENNMLLQKNLSVEEQSFIFNKDKEVLNINLHDAVATAINNNRDIRLSAYNLEKAEAAIGEASASKNPTISYSFNGGRSKVKNQVSLLSTAYSNGVNVVWPLWTGGAAEGAIDTARYTRDIAHVALYEKEADIKLSATTAYYKYLQAVNLSDVAEESVRNLSGHFTNVQQQYAAGIVAKLDVLSSNVSLANAKEKEIAAKNGKDVAEANLNNIMRLPMNTQLITTDKHFPEPEIDITLEQAIGMAQKYRWELIQAEYNVKIAEERISIAKAGYMPTVSLSGGYTWNDKDFPGFKNQGWTVGGGVSWHLFDGGATNSKIKEAKADLKIAEESLLKARESIELEVRQNYLNVFAAKEQIRATEAAVQQAEEAYKIATVRYTSGVGINLDVLDAQLLLNQARTNYITALYDYNIGIATLEKAMGIPAVIHTK</sequence>
<protein>
    <submittedName>
        <fullName evidence="10">TolC family protein</fullName>
    </submittedName>
</protein>
<keyword evidence="3" id="KW-0813">Transport</keyword>
<dbReference type="PIRSF" id="PIRSF001892">
    <property type="entry name" value="CyaE"/>
    <property type="match status" value="1"/>
</dbReference>
<dbReference type="EMBL" id="QWKU01000001">
    <property type="protein sequence ID" value="RID94993.1"/>
    <property type="molecule type" value="Genomic_DNA"/>
</dbReference>
<evidence type="ECO:0000256" key="7">
    <source>
        <dbReference type="ARBA" id="ARBA00023237"/>
    </source>
</evidence>
<proteinExistence type="inferred from homology"/>
<dbReference type="PANTHER" id="PTHR30026:SF20">
    <property type="entry name" value="OUTER MEMBRANE PROTEIN TOLC"/>
    <property type="match status" value="1"/>
</dbReference>